<reference evidence="1 2" key="1">
    <citation type="submission" date="2016-04" db="EMBL/GenBank/DDBJ databases">
        <title>A degradative enzymes factory behind the ericoid mycorrhizal symbiosis.</title>
        <authorList>
            <consortium name="DOE Joint Genome Institute"/>
            <person name="Martino E."/>
            <person name="Morin E."/>
            <person name="Grelet G."/>
            <person name="Kuo A."/>
            <person name="Kohler A."/>
            <person name="Daghino S."/>
            <person name="Barry K."/>
            <person name="Choi C."/>
            <person name="Cichocki N."/>
            <person name="Clum A."/>
            <person name="Copeland A."/>
            <person name="Hainaut M."/>
            <person name="Haridas S."/>
            <person name="Labutti K."/>
            <person name="Lindquist E."/>
            <person name="Lipzen A."/>
            <person name="Khouja H.-R."/>
            <person name="Murat C."/>
            <person name="Ohm R."/>
            <person name="Olson A."/>
            <person name="Spatafora J."/>
            <person name="Veneault-Fourrey C."/>
            <person name="Henrissat B."/>
            <person name="Grigoriev I."/>
            <person name="Martin F."/>
            <person name="Perotto S."/>
        </authorList>
    </citation>
    <scope>NUCLEOTIDE SEQUENCE [LARGE SCALE GENOMIC DNA]</scope>
    <source>
        <strain evidence="1 2">E</strain>
    </source>
</reference>
<protein>
    <submittedName>
        <fullName evidence="1">Uncharacterized protein</fullName>
    </submittedName>
</protein>
<gene>
    <name evidence="1" type="ORF">K444DRAFT_341870</name>
</gene>
<dbReference type="InParanoid" id="A0A2J6THC0"/>
<name>A0A2J6THC0_9HELO</name>
<proteinExistence type="predicted"/>
<keyword evidence="2" id="KW-1185">Reference proteome</keyword>
<dbReference type="GeneID" id="36580118"/>
<dbReference type="EMBL" id="KZ613783">
    <property type="protein sequence ID" value="PMD62435.1"/>
    <property type="molecule type" value="Genomic_DNA"/>
</dbReference>
<evidence type="ECO:0000313" key="1">
    <source>
        <dbReference type="EMBL" id="PMD62435.1"/>
    </source>
</evidence>
<accession>A0A2J6THC0</accession>
<dbReference type="Proteomes" id="UP000235371">
    <property type="component" value="Unassembled WGS sequence"/>
</dbReference>
<organism evidence="1 2">
    <name type="scientific">Hyaloscypha bicolor E</name>
    <dbReference type="NCBI Taxonomy" id="1095630"/>
    <lineage>
        <taxon>Eukaryota</taxon>
        <taxon>Fungi</taxon>
        <taxon>Dikarya</taxon>
        <taxon>Ascomycota</taxon>
        <taxon>Pezizomycotina</taxon>
        <taxon>Leotiomycetes</taxon>
        <taxon>Helotiales</taxon>
        <taxon>Hyaloscyphaceae</taxon>
        <taxon>Hyaloscypha</taxon>
        <taxon>Hyaloscypha bicolor</taxon>
    </lineage>
</organism>
<dbReference type="AlphaFoldDB" id="A0A2J6THC0"/>
<dbReference type="RefSeq" id="XP_024739339.1">
    <property type="nucleotide sequence ID" value="XM_024872036.1"/>
</dbReference>
<sequence length="165" mass="18459">MLLYAQTTLKDLVSPQDSAVADTLGNFGSVAVAALFSECDILLENREHLEREVLWYLYYQFARGSSFYVCLDLGHTNRVLLSAVLNDVPEGMISAIPTNLASPFFSETRRLWILEPEDLRDFDLTDVAAYRIYGKANFLSHSPISDDSGYATLAKHAFIIGEQLT</sequence>
<evidence type="ECO:0000313" key="2">
    <source>
        <dbReference type="Proteomes" id="UP000235371"/>
    </source>
</evidence>